<dbReference type="InterPro" id="IPR035895">
    <property type="entry name" value="HPr-like_sf"/>
</dbReference>
<dbReference type="EMBL" id="JAKIJS010000001">
    <property type="protein sequence ID" value="MCF6138141.1"/>
    <property type="molecule type" value="Genomic_DNA"/>
</dbReference>
<dbReference type="PROSITE" id="PS00369">
    <property type="entry name" value="PTS_HPR_HIS"/>
    <property type="match status" value="1"/>
</dbReference>
<proteinExistence type="predicted"/>
<reference evidence="8 9" key="1">
    <citation type="submission" date="2022-01" db="EMBL/GenBank/DDBJ databases">
        <title>Alkalihalobacillus sp. EGI L200015, a novel bacterium isolated from a salt lake sediment.</title>
        <authorList>
            <person name="Gao L."/>
            <person name="Fang B.-Z."/>
            <person name="Li W.-J."/>
        </authorList>
    </citation>
    <scope>NUCLEOTIDE SEQUENCE [LARGE SCALE GENOMIC DNA]</scope>
    <source>
        <strain evidence="8 9">KCTC 12718</strain>
    </source>
</reference>
<dbReference type="Proteomes" id="UP001649381">
    <property type="component" value="Unassembled WGS sequence"/>
</dbReference>
<dbReference type="SUPFAM" id="SSF55594">
    <property type="entry name" value="HPr-like"/>
    <property type="match status" value="1"/>
</dbReference>
<protein>
    <recommendedName>
        <fullName evidence="3">Phosphocarrier protein HPr</fullName>
    </recommendedName>
</protein>
<dbReference type="CDD" id="cd00367">
    <property type="entry name" value="PTS-HPr_like"/>
    <property type="match status" value="1"/>
</dbReference>
<evidence type="ECO:0000259" key="7">
    <source>
        <dbReference type="PROSITE" id="PS51350"/>
    </source>
</evidence>
<dbReference type="InterPro" id="IPR000032">
    <property type="entry name" value="HPr-like"/>
</dbReference>
<evidence type="ECO:0000256" key="5">
    <source>
        <dbReference type="ARBA" id="ARBA00022597"/>
    </source>
</evidence>
<dbReference type="PRINTS" id="PR00107">
    <property type="entry name" value="PHOSPHOCPHPR"/>
</dbReference>
<dbReference type="InterPro" id="IPR050399">
    <property type="entry name" value="HPr"/>
</dbReference>
<accession>A0ABS9H2J4</accession>
<dbReference type="PANTHER" id="PTHR33705">
    <property type="entry name" value="PHOSPHOCARRIER PROTEIN HPR"/>
    <property type="match status" value="1"/>
</dbReference>
<evidence type="ECO:0000313" key="9">
    <source>
        <dbReference type="Proteomes" id="UP001649381"/>
    </source>
</evidence>
<dbReference type="NCBIfam" id="TIGR01003">
    <property type="entry name" value="PTS_HPr_family"/>
    <property type="match status" value="1"/>
</dbReference>
<keyword evidence="9" id="KW-1185">Reference proteome</keyword>
<dbReference type="Pfam" id="PF00381">
    <property type="entry name" value="PTS-HPr"/>
    <property type="match status" value="1"/>
</dbReference>
<dbReference type="InterPro" id="IPR001020">
    <property type="entry name" value="PTS_HPr_His_P_site"/>
</dbReference>
<dbReference type="Gene3D" id="3.30.1340.10">
    <property type="entry name" value="HPr-like"/>
    <property type="match status" value="1"/>
</dbReference>
<evidence type="ECO:0000256" key="2">
    <source>
        <dbReference type="ARBA" id="ARBA00004496"/>
    </source>
</evidence>
<evidence type="ECO:0000256" key="4">
    <source>
        <dbReference type="ARBA" id="ARBA00022490"/>
    </source>
</evidence>
<dbReference type="PROSITE" id="PS00589">
    <property type="entry name" value="PTS_HPR_SER"/>
    <property type="match status" value="1"/>
</dbReference>
<comment type="subcellular location">
    <subcellularLocation>
        <location evidence="2">Cytoplasm</location>
    </subcellularLocation>
</comment>
<gene>
    <name evidence="8" type="ORF">L2716_10440</name>
</gene>
<comment type="caution">
    <text evidence="8">The sequence shown here is derived from an EMBL/GenBank/DDBJ whole genome shotgun (WGS) entry which is preliminary data.</text>
</comment>
<dbReference type="InterPro" id="IPR002114">
    <property type="entry name" value="PTS_HPr_Ser_P_site"/>
</dbReference>
<evidence type="ECO:0000256" key="6">
    <source>
        <dbReference type="ARBA" id="ARBA00022683"/>
    </source>
</evidence>
<dbReference type="RefSeq" id="WP_236334327.1">
    <property type="nucleotide sequence ID" value="NZ_JAKIJS010000001.1"/>
</dbReference>
<dbReference type="PANTHER" id="PTHR33705:SF2">
    <property type="entry name" value="PHOSPHOCARRIER PROTEIN NPR"/>
    <property type="match status" value="1"/>
</dbReference>
<evidence type="ECO:0000256" key="1">
    <source>
        <dbReference type="ARBA" id="ARBA00003681"/>
    </source>
</evidence>
<keyword evidence="5" id="KW-0813">Transport</keyword>
<dbReference type="PROSITE" id="PS51350">
    <property type="entry name" value="PTS_HPR_DOM"/>
    <property type="match status" value="1"/>
</dbReference>
<comment type="function">
    <text evidence="1">General (non sugar-specific) component of the phosphoenolpyruvate-dependent sugar phosphotransferase system (sugar PTS). This major carbohydrate active-transport system catalyzes the phosphorylation of incoming sugar substrates concomitantly with their translocation across the cell membrane. The phosphoryl group from phosphoenolpyruvate (PEP) is transferred to the phosphoryl carrier protein HPr by enzyme I. Phospho-HPr then transfers it to the PTS EIIA domain.</text>
</comment>
<name>A0ABS9H2J4_9BACL</name>
<evidence type="ECO:0000313" key="8">
    <source>
        <dbReference type="EMBL" id="MCF6138141.1"/>
    </source>
</evidence>
<evidence type="ECO:0000256" key="3">
    <source>
        <dbReference type="ARBA" id="ARBA00020422"/>
    </source>
</evidence>
<keyword evidence="6" id="KW-0598">Phosphotransferase system</keyword>
<sequence>MAVEKTFKVTSESGIHARPATTLVNKAGQFSAHIDLVHNEKTVNLKSIMGVMSLGIQQGSEITIKADGNDADEALSSLSELLKEEGLAE</sequence>
<dbReference type="NCBIfam" id="NF010352">
    <property type="entry name" value="PRK13780.1"/>
    <property type="match status" value="1"/>
</dbReference>
<keyword evidence="4" id="KW-0963">Cytoplasm</keyword>
<feature type="domain" description="HPr" evidence="7">
    <location>
        <begin position="2"/>
        <end position="89"/>
    </location>
</feature>
<organism evidence="8 9">
    <name type="scientific">Pseudalkalibacillus berkeleyi</name>
    <dbReference type="NCBI Taxonomy" id="1069813"/>
    <lineage>
        <taxon>Bacteria</taxon>
        <taxon>Bacillati</taxon>
        <taxon>Bacillota</taxon>
        <taxon>Bacilli</taxon>
        <taxon>Bacillales</taxon>
        <taxon>Fictibacillaceae</taxon>
        <taxon>Pseudalkalibacillus</taxon>
    </lineage>
</organism>
<keyword evidence="5" id="KW-0762">Sugar transport</keyword>